<dbReference type="SUPFAM" id="SSF75005">
    <property type="entry name" value="Arabinanase/levansucrase/invertase"/>
    <property type="match status" value="2"/>
</dbReference>
<keyword evidence="2" id="KW-1185">Reference proteome</keyword>
<evidence type="ECO:0000313" key="1">
    <source>
        <dbReference type="EMBL" id="PRR78480.1"/>
    </source>
</evidence>
<reference evidence="1 2" key="1">
    <citation type="submission" date="2018-03" db="EMBL/GenBank/DDBJ databases">
        <title>Genome sequence of Clostridium liquoris DSM 100320.</title>
        <authorList>
            <person name="Poehlein A."/>
            <person name="Daniel R."/>
        </authorList>
    </citation>
    <scope>NUCLEOTIDE SEQUENCE [LARGE SCALE GENOMIC DNA]</scope>
    <source>
        <strain evidence="1 2">DSM 100320</strain>
    </source>
</reference>
<name>A0A2T0B3K1_9CLOT</name>
<dbReference type="EMBL" id="PVXO01000044">
    <property type="protein sequence ID" value="PRR78480.1"/>
    <property type="molecule type" value="Genomic_DNA"/>
</dbReference>
<proteinExistence type="predicted"/>
<comment type="caution">
    <text evidence="1">The sequence shown here is derived from an EMBL/GenBank/DDBJ whole genome shotgun (WGS) entry which is preliminary data.</text>
</comment>
<accession>A0A2T0B3K1</accession>
<organism evidence="1 2">
    <name type="scientific">Clostridium liquoris</name>
    <dbReference type="NCBI Taxonomy" id="1289519"/>
    <lineage>
        <taxon>Bacteria</taxon>
        <taxon>Bacillati</taxon>
        <taxon>Bacillota</taxon>
        <taxon>Clostridia</taxon>
        <taxon>Eubacteriales</taxon>
        <taxon>Clostridiaceae</taxon>
        <taxon>Clostridium</taxon>
    </lineage>
</organism>
<protein>
    <recommendedName>
        <fullName evidence="3">Glycosyl hydrolases family 43</fullName>
    </recommendedName>
</protein>
<dbReference type="OrthoDB" id="4410706at2"/>
<evidence type="ECO:0008006" key="3">
    <source>
        <dbReference type="Google" id="ProtNLM"/>
    </source>
</evidence>
<dbReference type="Gene3D" id="2.115.10.20">
    <property type="entry name" value="Glycosyl hydrolase domain, family 43"/>
    <property type="match status" value="2"/>
</dbReference>
<dbReference type="RefSeq" id="WP_106063662.1">
    <property type="nucleotide sequence ID" value="NZ_PVXO01000044.1"/>
</dbReference>
<dbReference type="Proteomes" id="UP000239706">
    <property type="component" value="Unassembled WGS sequence"/>
</dbReference>
<sequence length="354" mass="41469">MRKKYFLILIVFFFIIFTVNSLPFNRTKINANNDLKKVEFKNEKGTYCINAKKYLRISTYDGKDQSNHPKVLYMPKGWNGYKYWMAYTPYPNYVDRYENPSILVSNDGVNWVLPLGLRNPVIPPPKDVNMGGHNSDPHLVLNYKDNSMELWYRVNKGTSKKRAGSEDFIYKVVSKDGIRWSKPKLIFYQKKGLCLSPAIIYENNLYKMWYVTYVNKVTVINYTESKDSTKWEKPREVYVKYDESCYPWHIDVTRTDKGYELLVANYYKQFENNLILSYAISKDGVNFGKTTDLLAPSKNTFAWDNGMIYRSSLVKVGSKYKIYYSAMDKKGRWHIGVTDMDKPPSDTAPVMKQI</sequence>
<evidence type="ECO:0000313" key="2">
    <source>
        <dbReference type="Proteomes" id="UP000239706"/>
    </source>
</evidence>
<dbReference type="InterPro" id="IPR023296">
    <property type="entry name" value="Glyco_hydro_beta-prop_sf"/>
</dbReference>
<gene>
    <name evidence="1" type="ORF">CLLI_15640</name>
</gene>
<dbReference type="AlphaFoldDB" id="A0A2T0B3K1"/>